<reference evidence="1 2" key="1">
    <citation type="submission" date="2015-01" db="EMBL/GenBank/DDBJ databases">
        <title>Evolution of Trichinella species and genotypes.</title>
        <authorList>
            <person name="Korhonen P.K."/>
            <person name="Edoardo P."/>
            <person name="Giuseppe L.R."/>
            <person name="Gasser R.B."/>
        </authorList>
    </citation>
    <scope>NUCLEOTIDE SEQUENCE [LARGE SCALE GENOMIC DNA]</scope>
    <source>
        <strain evidence="1">ISS1029</strain>
    </source>
</reference>
<accession>A0A0V1H7W5</accession>
<evidence type="ECO:0000313" key="1">
    <source>
        <dbReference type="EMBL" id="KRZ06663.1"/>
    </source>
</evidence>
<organism evidence="1 2">
    <name type="scientific">Trichinella zimbabwensis</name>
    <dbReference type="NCBI Taxonomy" id="268475"/>
    <lineage>
        <taxon>Eukaryota</taxon>
        <taxon>Metazoa</taxon>
        <taxon>Ecdysozoa</taxon>
        <taxon>Nematoda</taxon>
        <taxon>Enoplea</taxon>
        <taxon>Dorylaimia</taxon>
        <taxon>Trichinellida</taxon>
        <taxon>Trichinellidae</taxon>
        <taxon>Trichinella</taxon>
    </lineage>
</organism>
<dbReference type="Proteomes" id="UP000055024">
    <property type="component" value="Unassembled WGS sequence"/>
</dbReference>
<gene>
    <name evidence="1" type="ORF">T11_9648</name>
</gene>
<sequence length="107" mass="12142">MISFDQRATELCITHSSHRRHTGYTSRRMINIIAEIEFQAKIDEQRCTLDVGIYYSLEQSGVIPVGTGFSQASLQLAKLIKKELSFTIFVQSGIEIFLDDDEEKIGI</sequence>
<protein>
    <submittedName>
        <fullName evidence="1">Uncharacterized protein</fullName>
    </submittedName>
</protein>
<proteinExistence type="predicted"/>
<dbReference type="AlphaFoldDB" id="A0A0V1H7W5"/>
<comment type="caution">
    <text evidence="1">The sequence shown here is derived from an EMBL/GenBank/DDBJ whole genome shotgun (WGS) entry which is preliminary data.</text>
</comment>
<name>A0A0V1H7W5_9BILA</name>
<evidence type="ECO:0000313" key="2">
    <source>
        <dbReference type="Proteomes" id="UP000055024"/>
    </source>
</evidence>
<keyword evidence="2" id="KW-1185">Reference proteome</keyword>
<dbReference type="EMBL" id="JYDP01000115">
    <property type="protein sequence ID" value="KRZ06663.1"/>
    <property type="molecule type" value="Genomic_DNA"/>
</dbReference>